<name>A0ABQ3VEZ4_9CHLR</name>
<sequence>MDDGDIVRLEGSDSWDISYDPATSWVCFGETSTQKDDIAVEFATNCGVILRRNQLKALWVRPIFQ</sequence>
<evidence type="ECO:0000313" key="2">
    <source>
        <dbReference type="Proteomes" id="UP000635565"/>
    </source>
</evidence>
<organism evidence="1 2">
    <name type="scientific">Dictyobacter formicarum</name>
    <dbReference type="NCBI Taxonomy" id="2778368"/>
    <lineage>
        <taxon>Bacteria</taxon>
        <taxon>Bacillati</taxon>
        <taxon>Chloroflexota</taxon>
        <taxon>Ktedonobacteria</taxon>
        <taxon>Ktedonobacterales</taxon>
        <taxon>Dictyobacteraceae</taxon>
        <taxon>Dictyobacter</taxon>
    </lineage>
</organism>
<gene>
    <name evidence="1" type="ORF">KSZ_22240</name>
</gene>
<comment type="caution">
    <text evidence="1">The sequence shown here is derived from an EMBL/GenBank/DDBJ whole genome shotgun (WGS) entry which is preliminary data.</text>
</comment>
<accession>A0ABQ3VEZ4</accession>
<dbReference type="Proteomes" id="UP000635565">
    <property type="component" value="Unassembled WGS sequence"/>
</dbReference>
<proteinExistence type="predicted"/>
<protein>
    <submittedName>
        <fullName evidence="1">Uncharacterized protein</fullName>
    </submittedName>
</protein>
<dbReference type="EMBL" id="BNJJ01000005">
    <property type="protein sequence ID" value="GHO84218.1"/>
    <property type="molecule type" value="Genomic_DNA"/>
</dbReference>
<evidence type="ECO:0000313" key="1">
    <source>
        <dbReference type="EMBL" id="GHO84218.1"/>
    </source>
</evidence>
<keyword evidence="2" id="KW-1185">Reference proteome</keyword>
<reference evidence="1 2" key="1">
    <citation type="journal article" date="2021" name="Int. J. Syst. Evol. Microbiol.">
        <title>Reticulibacter mediterranei gen. nov., sp. nov., within the new family Reticulibacteraceae fam. nov., and Ktedonospora formicarum gen. nov., sp. nov., Ktedonobacter robiniae sp. nov., Dictyobacter formicarum sp. nov. and Dictyobacter arantiisoli sp. nov., belonging to the class Ktedonobacteria.</title>
        <authorList>
            <person name="Yabe S."/>
            <person name="Zheng Y."/>
            <person name="Wang C.M."/>
            <person name="Sakai Y."/>
            <person name="Abe K."/>
            <person name="Yokota A."/>
            <person name="Donadio S."/>
            <person name="Cavaletti L."/>
            <person name="Monciardini P."/>
        </authorList>
    </citation>
    <scope>NUCLEOTIDE SEQUENCE [LARGE SCALE GENOMIC DNA]</scope>
    <source>
        <strain evidence="1 2">SOSP1-9</strain>
    </source>
</reference>